<proteinExistence type="predicted"/>
<organism evidence="1 2">
    <name type="scientific">Rhodospira trueperi</name>
    <dbReference type="NCBI Taxonomy" id="69960"/>
    <lineage>
        <taxon>Bacteria</taxon>
        <taxon>Pseudomonadati</taxon>
        <taxon>Pseudomonadota</taxon>
        <taxon>Alphaproteobacteria</taxon>
        <taxon>Rhodospirillales</taxon>
        <taxon>Rhodospirillaceae</taxon>
        <taxon>Rhodospira</taxon>
    </lineage>
</organism>
<name>A0A1G7BWA0_9PROT</name>
<accession>A0A1G7BWA0</accession>
<dbReference type="RefSeq" id="WP_092785300.1">
    <property type="nucleotide sequence ID" value="NZ_FNAP01000005.1"/>
</dbReference>
<dbReference type="EMBL" id="FNAP01000005">
    <property type="protein sequence ID" value="SDE31391.1"/>
    <property type="molecule type" value="Genomic_DNA"/>
</dbReference>
<keyword evidence="2" id="KW-1185">Reference proteome</keyword>
<evidence type="ECO:0000313" key="2">
    <source>
        <dbReference type="Proteomes" id="UP000199412"/>
    </source>
</evidence>
<protein>
    <submittedName>
        <fullName evidence="1">Uncharacterized protein</fullName>
    </submittedName>
</protein>
<dbReference type="Proteomes" id="UP000199412">
    <property type="component" value="Unassembled WGS sequence"/>
</dbReference>
<dbReference type="AlphaFoldDB" id="A0A1G7BWA0"/>
<dbReference type="STRING" id="69960.SAMN05421720_105203"/>
<reference evidence="1 2" key="1">
    <citation type="submission" date="2016-10" db="EMBL/GenBank/DDBJ databases">
        <authorList>
            <person name="de Groot N.N."/>
        </authorList>
    </citation>
    <scope>NUCLEOTIDE SEQUENCE [LARGE SCALE GENOMIC DNA]</scope>
    <source>
        <strain evidence="1 2">ATCC 700224</strain>
    </source>
</reference>
<dbReference type="OrthoDB" id="7605551at2"/>
<gene>
    <name evidence="1" type="ORF">SAMN05421720_105203</name>
</gene>
<evidence type="ECO:0000313" key="1">
    <source>
        <dbReference type="EMBL" id="SDE31391.1"/>
    </source>
</evidence>
<sequence>MSTPLAVGQIRGFRGNVTTLQWIKPGAERMTERSLGYHTGRLAKGYWVLLLKQALSPADFQFFGTTLRSGGRAGLPAATEAEDQARRSVHESILAERGAGGYAALQMHVLRNIGITGPQRIAKVLPTLQHVDTMAPCDQYPMGGGGLQWNIVRNCSFLVAVQVTEDGKAITPGFTVNLTTGGLDARTKLRRYMEGA</sequence>